<keyword evidence="1" id="KW-0812">Transmembrane</keyword>
<evidence type="ECO:0000256" key="1">
    <source>
        <dbReference type="SAM" id="Phobius"/>
    </source>
</evidence>
<accession>A0ABZ3FTK1</accession>
<dbReference type="Proteomes" id="UP001442841">
    <property type="component" value="Chromosome"/>
</dbReference>
<keyword evidence="1" id="KW-1133">Transmembrane helix</keyword>
<gene>
    <name evidence="2" type="ORF">AADG42_17650</name>
</gene>
<reference evidence="2 3" key="1">
    <citation type="submission" date="2024-04" db="EMBL/GenBank/DDBJ databases">
        <title>Isolation of an actinomycete strain from pig manure.</title>
        <authorList>
            <person name="Gong T."/>
            <person name="Yu Z."/>
            <person name="An M."/>
            <person name="Wei C."/>
            <person name="Yang W."/>
            <person name="Liu L."/>
        </authorList>
    </citation>
    <scope>NUCLEOTIDE SEQUENCE [LARGE SCALE GENOMIC DNA]</scope>
    <source>
        <strain evidence="2 3">ZF39</strain>
    </source>
</reference>
<organism evidence="2 3">
    <name type="scientific">Ammonicoccus fulvus</name>
    <dbReference type="NCBI Taxonomy" id="3138240"/>
    <lineage>
        <taxon>Bacteria</taxon>
        <taxon>Bacillati</taxon>
        <taxon>Actinomycetota</taxon>
        <taxon>Actinomycetes</taxon>
        <taxon>Propionibacteriales</taxon>
        <taxon>Propionibacteriaceae</taxon>
        <taxon>Ammonicoccus</taxon>
    </lineage>
</organism>
<feature type="transmembrane region" description="Helical" evidence="1">
    <location>
        <begin position="6"/>
        <end position="30"/>
    </location>
</feature>
<keyword evidence="3" id="KW-1185">Reference proteome</keyword>
<dbReference type="EMBL" id="CP154795">
    <property type="protein sequence ID" value="XAN09060.1"/>
    <property type="molecule type" value="Genomic_DNA"/>
</dbReference>
<proteinExistence type="predicted"/>
<evidence type="ECO:0000313" key="2">
    <source>
        <dbReference type="EMBL" id="XAN09060.1"/>
    </source>
</evidence>
<keyword evidence="1" id="KW-0472">Membrane</keyword>
<protein>
    <submittedName>
        <fullName evidence="2">Uncharacterized protein</fullName>
    </submittedName>
</protein>
<name>A0ABZ3FTK1_9ACTN</name>
<dbReference type="RefSeq" id="WP_425310496.1">
    <property type="nucleotide sequence ID" value="NZ_CP154795.1"/>
</dbReference>
<evidence type="ECO:0000313" key="3">
    <source>
        <dbReference type="Proteomes" id="UP001442841"/>
    </source>
</evidence>
<sequence>MEPNFHIWLIIPGVLGFLLVFFTPIMMMMAETKRHRDNPRQINKH</sequence>